<accession>A0AA47P7T0</accession>
<dbReference type="GO" id="GO:0003676">
    <property type="term" value="F:nucleic acid binding"/>
    <property type="evidence" value="ECO:0007669"/>
    <property type="project" value="InterPro"/>
</dbReference>
<keyword evidence="1" id="KW-0863">Zinc-finger</keyword>
<evidence type="ECO:0000259" key="4">
    <source>
        <dbReference type="PROSITE" id="PS50158"/>
    </source>
</evidence>
<dbReference type="InterPro" id="IPR001878">
    <property type="entry name" value="Znf_CCHC"/>
</dbReference>
<dbReference type="AlphaFoldDB" id="A0AA47P7T0"/>
<evidence type="ECO:0000313" key="6">
    <source>
        <dbReference type="Proteomes" id="UP001174136"/>
    </source>
</evidence>
<gene>
    <name evidence="5" type="ORF">N1851_009617</name>
</gene>
<feature type="region of interest" description="Disordered" evidence="3">
    <location>
        <begin position="333"/>
        <end position="404"/>
    </location>
</feature>
<proteinExistence type="predicted"/>
<evidence type="ECO:0000256" key="3">
    <source>
        <dbReference type="SAM" id="MobiDB-lite"/>
    </source>
</evidence>
<sequence>MEQLQDEVSRTLLTLEKSELIAVCEHLKCSEPSRGFDSTARRALIRLAETTLDEVEDDRDLESFQQFLQNLLSFVGSLKQSSLSTSDMIQQEPSELDTLKDKYKTLRQEQNDTRQQLEGEIGLLEERLKTKTWSADATPTTPILTKLPEVTLRREFRIHGQIGEEGQKDKLSYTSLINQIDSGQRKQHSEAEIIEAVTRAVSPGLHLREMLEIKRGLTLPALRTILRGHFKVDTSSDLLHRLLNVSQDPKESAQTFLFRAIELKEKLLWKSSEEDEGEQFSPELIQRKFLRSVDTGLLSDAVKFQLKPYLSSPSVTDEVLIERVSEAANLEQERQQKLKKVTMSKPPRLSEVRAEVNPYDSQPPHRGETEHWDEGVDTVTNREMVKKGKKSQSKNAEPETGTSQLIEGLKAEMLEIKKMMLETVEATKKNQNERTATYNRPRLIGCRACQEAQLGESCRHCYKCGQEGHLSRGCRRSREDQGNWRGLLSRDPQ</sequence>
<protein>
    <recommendedName>
        <fullName evidence="4">CCHC-type domain-containing protein</fullName>
    </recommendedName>
</protein>
<organism evidence="5 6">
    <name type="scientific">Merluccius polli</name>
    <name type="common">Benguela hake</name>
    <name type="synonym">Merluccius cadenati</name>
    <dbReference type="NCBI Taxonomy" id="89951"/>
    <lineage>
        <taxon>Eukaryota</taxon>
        <taxon>Metazoa</taxon>
        <taxon>Chordata</taxon>
        <taxon>Craniata</taxon>
        <taxon>Vertebrata</taxon>
        <taxon>Euteleostomi</taxon>
        <taxon>Actinopterygii</taxon>
        <taxon>Neopterygii</taxon>
        <taxon>Teleostei</taxon>
        <taxon>Neoteleostei</taxon>
        <taxon>Acanthomorphata</taxon>
        <taxon>Zeiogadaria</taxon>
        <taxon>Gadariae</taxon>
        <taxon>Gadiformes</taxon>
        <taxon>Gadoidei</taxon>
        <taxon>Merlucciidae</taxon>
        <taxon>Merluccius</taxon>
    </lineage>
</organism>
<dbReference type="SMART" id="SM00343">
    <property type="entry name" value="ZnF_C2HC"/>
    <property type="match status" value="1"/>
</dbReference>
<keyword evidence="6" id="KW-1185">Reference proteome</keyword>
<evidence type="ECO:0000256" key="1">
    <source>
        <dbReference type="PROSITE-ProRule" id="PRU00047"/>
    </source>
</evidence>
<keyword evidence="1" id="KW-0862">Zinc</keyword>
<keyword evidence="1" id="KW-0479">Metal-binding</keyword>
<name>A0AA47P7T0_MERPO</name>
<evidence type="ECO:0000256" key="2">
    <source>
        <dbReference type="SAM" id="Coils"/>
    </source>
</evidence>
<feature type="coiled-coil region" evidence="2">
    <location>
        <begin position="89"/>
        <end position="127"/>
    </location>
</feature>
<reference evidence="5" key="1">
    <citation type="journal article" date="2023" name="Front. Mar. Sci.">
        <title>A new Merluccius polli reference genome to investigate the effects of global change in West African waters.</title>
        <authorList>
            <person name="Mateo J.L."/>
            <person name="Blanco-Fernandez C."/>
            <person name="Garcia-Vazquez E."/>
            <person name="Machado-Schiaffino G."/>
        </authorList>
    </citation>
    <scope>NUCLEOTIDE SEQUENCE</scope>
    <source>
        <strain evidence="5">C29</strain>
        <tissue evidence="5">Fin</tissue>
    </source>
</reference>
<dbReference type="Proteomes" id="UP001174136">
    <property type="component" value="Unassembled WGS sequence"/>
</dbReference>
<keyword evidence="2" id="KW-0175">Coiled coil</keyword>
<dbReference type="GO" id="GO:0008270">
    <property type="term" value="F:zinc ion binding"/>
    <property type="evidence" value="ECO:0007669"/>
    <property type="project" value="UniProtKB-KW"/>
</dbReference>
<dbReference type="PROSITE" id="PS50158">
    <property type="entry name" value="ZF_CCHC"/>
    <property type="match status" value="1"/>
</dbReference>
<feature type="compositionally biased region" description="Basic and acidic residues" evidence="3">
    <location>
        <begin position="363"/>
        <end position="374"/>
    </location>
</feature>
<evidence type="ECO:0000313" key="5">
    <source>
        <dbReference type="EMBL" id="KAK0149632.1"/>
    </source>
</evidence>
<dbReference type="EMBL" id="JAOPHQ010001728">
    <property type="protein sequence ID" value="KAK0149632.1"/>
    <property type="molecule type" value="Genomic_DNA"/>
</dbReference>
<feature type="domain" description="CCHC-type" evidence="4">
    <location>
        <begin position="461"/>
        <end position="476"/>
    </location>
</feature>
<comment type="caution">
    <text evidence="5">The sequence shown here is derived from an EMBL/GenBank/DDBJ whole genome shotgun (WGS) entry which is preliminary data.</text>
</comment>